<evidence type="ECO:0000313" key="1">
    <source>
        <dbReference type="EMBL" id="ERN06800.1"/>
    </source>
</evidence>
<dbReference type="EMBL" id="KI393866">
    <property type="protein sequence ID" value="ERN06800.1"/>
    <property type="molecule type" value="Genomic_DNA"/>
</dbReference>
<dbReference type="Gramene" id="ERN06800">
    <property type="protein sequence ID" value="ERN06800"/>
    <property type="gene ID" value="AMTR_s00005p00197620"/>
</dbReference>
<gene>
    <name evidence="1" type="ORF">AMTR_s00005p00197620</name>
</gene>
<evidence type="ECO:0000313" key="2">
    <source>
        <dbReference type="Proteomes" id="UP000017836"/>
    </source>
</evidence>
<dbReference type="Proteomes" id="UP000017836">
    <property type="component" value="Unassembled WGS sequence"/>
</dbReference>
<proteinExistence type="predicted"/>
<reference evidence="2" key="1">
    <citation type="journal article" date="2013" name="Science">
        <title>The Amborella genome and the evolution of flowering plants.</title>
        <authorList>
            <consortium name="Amborella Genome Project"/>
        </authorList>
    </citation>
    <scope>NUCLEOTIDE SEQUENCE [LARGE SCALE GENOMIC DNA]</scope>
</reference>
<organism evidence="1 2">
    <name type="scientific">Amborella trichopoda</name>
    <dbReference type="NCBI Taxonomy" id="13333"/>
    <lineage>
        <taxon>Eukaryota</taxon>
        <taxon>Viridiplantae</taxon>
        <taxon>Streptophyta</taxon>
        <taxon>Embryophyta</taxon>
        <taxon>Tracheophyta</taxon>
        <taxon>Spermatophyta</taxon>
        <taxon>Magnoliopsida</taxon>
        <taxon>Amborellales</taxon>
        <taxon>Amborellaceae</taxon>
        <taxon>Amborella</taxon>
    </lineage>
</organism>
<keyword evidence="2" id="KW-1185">Reference proteome</keyword>
<feature type="non-terminal residue" evidence="1">
    <location>
        <position position="61"/>
    </location>
</feature>
<protein>
    <submittedName>
        <fullName evidence="1">Uncharacterized protein</fullName>
    </submittedName>
</protein>
<name>W1PI65_AMBTC</name>
<dbReference type="HOGENOM" id="CLU_2929548_0_0_1"/>
<sequence length="61" mass="6436">MVSTHCNPNLLDSSLPAHKPVVRTHYVSNSFGSSTSARKLLVKTHCGPNSLSSSPPGHKPA</sequence>
<dbReference type="AlphaFoldDB" id="W1PI65"/>
<accession>W1PI65</accession>